<accession>A0ABT8W5F7</accession>
<sequence length="193" mass="22398">MIKASNKDKEIVIDILTSAFESYKEDSSINLIVKQDEKRVERMRVLMGYLFERAMLFGDVFLSDDKEACVLIKYTEKEKVTLKTIWFDIGLVFRCIGVKGLIKVIKRQYIAKRHYPKENHIRPMIIGVKSGVKGKIKAGKLMLSVLKYHSANKLPVIIDTVSEYNLRLYQKIGFKIIEKETSLGFPIYFLRIN</sequence>
<proteinExistence type="predicted"/>
<organism evidence="1 2">
    <name type="scientific">Flavivirga aquimarina</name>
    <dbReference type="NCBI Taxonomy" id="2027862"/>
    <lineage>
        <taxon>Bacteria</taxon>
        <taxon>Pseudomonadati</taxon>
        <taxon>Bacteroidota</taxon>
        <taxon>Flavobacteriia</taxon>
        <taxon>Flavobacteriales</taxon>
        <taxon>Flavobacteriaceae</taxon>
        <taxon>Flavivirga</taxon>
    </lineage>
</organism>
<dbReference type="RefSeq" id="WP_303275988.1">
    <property type="nucleotide sequence ID" value="NZ_JAUOEK010000017.1"/>
</dbReference>
<dbReference type="EMBL" id="JAUOEK010000017">
    <property type="protein sequence ID" value="MDO5968307.1"/>
    <property type="molecule type" value="Genomic_DNA"/>
</dbReference>
<reference evidence="1" key="1">
    <citation type="submission" date="2023-07" db="EMBL/GenBank/DDBJ databases">
        <title>Two novel species in the genus Flavivirga.</title>
        <authorList>
            <person name="Kwon K."/>
        </authorList>
    </citation>
    <scope>NUCLEOTIDE SEQUENCE</scope>
    <source>
        <strain evidence="1">KCTC 52353</strain>
    </source>
</reference>
<evidence type="ECO:0000313" key="2">
    <source>
        <dbReference type="Proteomes" id="UP001176883"/>
    </source>
</evidence>
<keyword evidence="2" id="KW-1185">Reference proteome</keyword>
<dbReference type="Proteomes" id="UP001176883">
    <property type="component" value="Unassembled WGS sequence"/>
</dbReference>
<comment type="caution">
    <text evidence="1">The sequence shown here is derived from an EMBL/GenBank/DDBJ whole genome shotgun (WGS) entry which is preliminary data.</text>
</comment>
<protein>
    <submittedName>
        <fullName evidence="1">GNAT family N-acetyltransferase</fullName>
    </submittedName>
</protein>
<dbReference type="Gene3D" id="3.40.630.30">
    <property type="match status" value="1"/>
</dbReference>
<gene>
    <name evidence="1" type="ORF">Q4Q35_00670</name>
</gene>
<evidence type="ECO:0000313" key="1">
    <source>
        <dbReference type="EMBL" id="MDO5968307.1"/>
    </source>
</evidence>
<name>A0ABT8W5F7_9FLAO</name>